<sequence length="294" mass="31634">MALSRIAALQFKNALRQPARFMSTGAGKTLPSFSMQGKVCMVTGAARGLGYEFCRAFVQSGCTSLAIVDLKEEEAKTAAAELELFARTDNDAPEKVNIIGIECDVSSERSVQKAFGEVMSTFGRVDSVVASAGIVENYSAFDYPFDRIKRLYDINVHGSFFTAREAARNMIPQGGGSIVLVASMSANIVNIPQPQTPYNASKAAVKHMASSLAVEWAKKGVRVNVLSPGYMLTKLTKTILAHDQELKKTWESLTPMGKMGDPEDLSGAIVFLASDASSFMTGSEIRVDGGYCVI</sequence>
<keyword evidence="5" id="KW-1185">Reference proteome</keyword>
<dbReference type="InterPro" id="IPR020904">
    <property type="entry name" value="Sc_DH/Rdtase_CS"/>
</dbReference>
<comment type="similarity">
    <text evidence="1">Belongs to the short-chain dehydrogenases/reductases (SDR) family.</text>
</comment>
<dbReference type="Proteomes" id="UP001221142">
    <property type="component" value="Unassembled WGS sequence"/>
</dbReference>
<dbReference type="PRINTS" id="PR00080">
    <property type="entry name" value="SDRFAMILY"/>
</dbReference>
<dbReference type="PRINTS" id="PR00081">
    <property type="entry name" value="GDHRDH"/>
</dbReference>
<evidence type="ECO:0000256" key="2">
    <source>
        <dbReference type="ARBA" id="ARBA00022857"/>
    </source>
</evidence>
<dbReference type="SUPFAM" id="SSF51735">
    <property type="entry name" value="NAD(P)-binding Rossmann-fold domains"/>
    <property type="match status" value="1"/>
</dbReference>
<dbReference type="PROSITE" id="PS00061">
    <property type="entry name" value="ADH_SHORT"/>
    <property type="match status" value="1"/>
</dbReference>
<dbReference type="EMBL" id="JARKIF010000008">
    <property type="protein sequence ID" value="KAJ7633004.1"/>
    <property type="molecule type" value="Genomic_DNA"/>
</dbReference>
<keyword evidence="3" id="KW-0560">Oxidoreductase</keyword>
<dbReference type="FunFam" id="3.40.50.720:FF:000090">
    <property type="entry name" value="NADP-dependent mannitol dehydrogenase"/>
    <property type="match status" value="1"/>
</dbReference>
<dbReference type="GO" id="GO:0050664">
    <property type="term" value="F:oxidoreductase activity, acting on NAD(P)H, oxygen as acceptor"/>
    <property type="evidence" value="ECO:0007669"/>
    <property type="project" value="TreeGrafter"/>
</dbReference>
<dbReference type="GO" id="GO:0050085">
    <property type="term" value="F:mannitol 2-dehydrogenase (NADP+) activity"/>
    <property type="evidence" value="ECO:0007669"/>
    <property type="project" value="UniProtKB-ARBA"/>
</dbReference>
<organism evidence="4 5">
    <name type="scientific">Roridomyces roridus</name>
    <dbReference type="NCBI Taxonomy" id="1738132"/>
    <lineage>
        <taxon>Eukaryota</taxon>
        <taxon>Fungi</taxon>
        <taxon>Dikarya</taxon>
        <taxon>Basidiomycota</taxon>
        <taxon>Agaricomycotina</taxon>
        <taxon>Agaricomycetes</taxon>
        <taxon>Agaricomycetidae</taxon>
        <taxon>Agaricales</taxon>
        <taxon>Marasmiineae</taxon>
        <taxon>Mycenaceae</taxon>
        <taxon>Roridomyces</taxon>
    </lineage>
</organism>
<name>A0AAD7FMR1_9AGAR</name>
<gene>
    <name evidence="4" type="ORF">FB45DRAFT_914137</name>
</gene>
<evidence type="ECO:0008006" key="6">
    <source>
        <dbReference type="Google" id="ProtNLM"/>
    </source>
</evidence>
<dbReference type="AlphaFoldDB" id="A0AAD7FMR1"/>
<reference evidence="4" key="1">
    <citation type="submission" date="2023-03" db="EMBL/GenBank/DDBJ databases">
        <title>Massive genome expansion in bonnet fungi (Mycena s.s.) driven by repeated elements and novel gene families across ecological guilds.</title>
        <authorList>
            <consortium name="Lawrence Berkeley National Laboratory"/>
            <person name="Harder C.B."/>
            <person name="Miyauchi S."/>
            <person name="Viragh M."/>
            <person name="Kuo A."/>
            <person name="Thoen E."/>
            <person name="Andreopoulos B."/>
            <person name="Lu D."/>
            <person name="Skrede I."/>
            <person name="Drula E."/>
            <person name="Henrissat B."/>
            <person name="Morin E."/>
            <person name="Kohler A."/>
            <person name="Barry K."/>
            <person name="LaButti K."/>
            <person name="Morin E."/>
            <person name="Salamov A."/>
            <person name="Lipzen A."/>
            <person name="Mereny Z."/>
            <person name="Hegedus B."/>
            <person name="Baldrian P."/>
            <person name="Stursova M."/>
            <person name="Weitz H."/>
            <person name="Taylor A."/>
            <person name="Grigoriev I.V."/>
            <person name="Nagy L.G."/>
            <person name="Martin F."/>
            <person name="Kauserud H."/>
        </authorList>
    </citation>
    <scope>NUCLEOTIDE SEQUENCE</scope>
    <source>
        <strain evidence="4">9284</strain>
    </source>
</reference>
<dbReference type="PANTHER" id="PTHR43008:SF14">
    <property type="entry name" value="DEHYDROGENASE ARBD, PUTATIVE-RELATED"/>
    <property type="match status" value="1"/>
</dbReference>
<dbReference type="PANTHER" id="PTHR43008">
    <property type="entry name" value="BENZIL REDUCTASE"/>
    <property type="match status" value="1"/>
</dbReference>
<dbReference type="Gene3D" id="3.40.50.720">
    <property type="entry name" value="NAD(P)-binding Rossmann-like Domain"/>
    <property type="match status" value="1"/>
</dbReference>
<dbReference type="InterPro" id="IPR036291">
    <property type="entry name" value="NAD(P)-bd_dom_sf"/>
</dbReference>
<comment type="caution">
    <text evidence="4">The sequence shown here is derived from an EMBL/GenBank/DDBJ whole genome shotgun (WGS) entry which is preliminary data.</text>
</comment>
<evidence type="ECO:0000313" key="5">
    <source>
        <dbReference type="Proteomes" id="UP001221142"/>
    </source>
</evidence>
<keyword evidence="2" id="KW-0521">NADP</keyword>
<dbReference type="GO" id="GO:0044281">
    <property type="term" value="P:small molecule metabolic process"/>
    <property type="evidence" value="ECO:0007669"/>
    <property type="project" value="UniProtKB-ARBA"/>
</dbReference>
<dbReference type="Pfam" id="PF13561">
    <property type="entry name" value="adh_short_C2"/>
    <property type="match status" value="1"/>
</dbReference>
<accession>A0AAD7FMR1</accession>
<proteinExistence type="inferred from homology"/>
<evidence type="ECO:0000256" key="1">
    <source>
        <dbReference type="ARBA" id="ARBA00006484"/>
    </source>
</evidence>
<protein>
    <recommendedName>
        <fullName evidence="6">NAD(P)-binding protein</fullName>
    </recommendedName>
</protein>
<evidence type="ECO:0000313" key="4">
    <source>
        <dbReference type="EMBL" id="KAJ7633004.1"/>
    </source>
</evidence>
<evidence type="ECO:0000256" key="3">
    <source>
        <dbReference type="ARBA" id="ARBA00023002"/>
    </source>
</evidence>
<dbReference type="GO" id="GO:0005975">
    <property type="term" value="P:carbohydrate metabolic process"/>
    <property type="evidence" value="ECO:0007669"/>
    <property type="project" value="UniProtKB-ARBA"/>
</dbReference>
<dbReference type="InterPro" id="IPR002347">
    <property type="entry name" value="SDR_fam"/>
</dbReference>